<dbReference type="SUPFAM" id="SSF53474">
    <property type="entry name" value="alpha/beta-Hydrolases"/>
    <property type="match status" value="1"/>
</dbReference>
<dbReference type="Gene3D" id="3.40.50.1820">
    <property type="entry name" value="alpha/beta hydrolase"/>
    <property type="match status" value="1"/>
</dbReference>
<dbReference type="InterPro" id="IPR029058">
    <property type="entry name" value="AB_hydrolase_fold"/>
</dbReference>
<gene>
    <name evidence="2" type="ORF">MNBD_GAMMA21-2085</name>
</gene>
<name>A0A3B0ZYL0_9ZZZZ</name>
<feature type="domain" description="AB hydrolase-1" evidence="1">
    <location>
        <begin position="27"/>
        <end position="271"/>
    </location>
</feature>
<dbReference type="PANTHER" id="PTHR43798">
    <property type="entry name" value="MONOACYLGLYCEROL LIPASE"/>
    <property type="match status" value="1"/>
</dbReference>
<dbReference type="PRINTS" id="PR00111">
    <property type="entry name" value="ABHYDROLASE"/>
</dbReference>
<dbReference type="GO" id="GO:0016020">
    <property type="term" value="C:membrane"/>
    <property type="evidence" value="ECO:0007669"/>
    <property type="project" value="TreeGrafter"/>
</dbReference>
<dbReference type="InterPro" id="IPR000073">
    <property type="entry name" value="AB_hydrolase_1"/>
</dbReference>
<evidence type="ECO:0000259" key="1">
    <source>
        <dbReference type="Pfam" id="PF12697"/>
    </source>
</evidence>
<protein>
    <recommendedName>
        <fullName evidence="1">AB hydrolase-1 domain-containing protein</fullName>
    </recommendedName>
</protein>
<evidence type="ECO:0000313" key="2">
    <source>
        <dbReference type="EMBL" id="VAW91039.1"/>
    </source>
</evidence>
<dbReference type="Pfam" id="PF12697">
    <property type="entry name" value="Abhydrolase_6"/>
    <property type="match status" value="1"/>
</dbReference>
<dbReference type="AlphaFoldDB" id="A0A3B0ZYL0"/>
<sequence>MHSYRFKQDRQTIHCETNGDIGRANNIIFLHGLASNASRWRELMNTTSLNKDTDLLAMDLRGHGYSSSFKPFSRQHWCDDVYALRTQLKGATILAGHSMGAQVALDYAYQHPRDLSGMVLIDPIFPQALSGLLAKVARYRWFVHLAAKTIRIFYRFGLHKRNYPYRDLQKLDQDSRAFLSAHPDKNIADLYMDPFSDLKFIPLANFLQDLYEVTRKLPDLNSIKTPTLVLLSSGASTSHVETNKQILNQLPNLEIETIQADHWLLTEKPDDARIVIENWCQKMFSADWH</sequence>
<reference evidence="2" key="1">
    <citation type="submission" date="2018-06" db="EMBL/GenBank/DDBJ databases">
        <authorList>
            <person name="Zhirakovskaya E."/>
        </authorList>
    </citation>
    <scope>NUCLEOTIDE SEQUENCE</scope>
</reference>
<accession>A0A3B0ZYL0</accession>
<proteinExistence type="predicted"/>
<organism evidence="2">
    <name type="scientific">hydrothermal vent metagenome</name>
    <dbReference type="NCBI Taxonomy" id="652676"/>
    <lineage>
        <taxon>unclassified sequences</taxon>
        <taxon>metagenomes</taxon>
        <taxon>ecological metagenomes</taxon>
    </lineage>
</organism>
<dbReference type="PANTHER" id="PTHR43798:SF33">
    <property type="entry name" value="HYDROLASE, PUTATIVE (AFU_ORTHOLOGUE AFUA_2G14860)-RELATED"/>
    <property type="match status" value="1"/>
</dbReference>
<dbReference type="InterPro" id="IPR050266">
    <property type="entry name" value="AB_hydrolase_sf"/>
</dbReference>
<dbReference type="EMBL" id="UOFR01000009">
    <property type="protein sequence ID" value="VAW91039.1"/>
    <property type="molecule type" value="Genomic_DNA"/>
</dbReference>